<feature type="compositionally biased region" description="Polar residues" evidence="1">
    <location>
        <begin position="518"/>
        <end position="528"/>
    </location>
</feature>
<dbReference type="Proteomes" id="UP000277766">
    <property type="component" value="Unassembled WGS sequence"/>
</dbReference>
<accession>A0A3S0JVN0</accession>
<evidence type="ECO:0000256" key="2">
    <source>
        <dbReference type="SAM" id="Phobius"/>
    </source>
</evidence>
<keyword evidence="2" id="KW-1133">Transmembrane helix</keyword>
<keyword evidence="2" id="KW-0472">Membrane</keyword>
<proteinExistence type="predicted"/>
<evidence type="ECO:0000256" key="1">
    <source>
        <dbReference type="SAM" id="MobiDB-lite"/>
    </source>
</evidence>
<keyword evidence="4" id="KW-1185">Reference proteome</keyword>
<feature type="transmembrane region" description="Helical" evidence="2">
    <location>
        <begin position="375"/>
        <end position="398"/>
    </location>
</feature>
<evidence type="ECO:0000313" key="4">
    <source>
        <dbReference type="Proteomes" id="UP000277766"/>
    </source>
</evidence>
<dbReference type="AlphaFoldDB" id="A0A3S0JVN0"/>
<organism evidence="3 4">
    <name type="scientific">Deinococcus radiophilus</name>
    <dbReference type="NCBI Taxonomy" id="32062"/>
    <lineage>
        <taxon>Bacteria</taxon>
        <taxon>Thermotogati</taxon>
        <taxon>Deinococcota</taxon>
        <taxon>Deinococci</taxon>
        <taxon>Deinococcales</taxon>
        <taxon>Deinococcaceae</taxon>
        <taxon>Deinococcus</taxon>
    </lineage>
</organism>
<reference evidence="3 4" key="1">
    <citation type="submission" date="2018-12" db="EMBL/GenBank/DDBJ databases">
        <title>Deinococcus radiophilus ATCC 27603 genome sequencing and assembly.</title>
        <authorList>
            <person name="Maclea K.S."/>
            <person name="Maynard C.R."/>
        </authorList>
    </citation>
    <scope>NUCLEOTIDE SEQUENCE [LARGE SCALE GENOMIC DNA]</scope>
    <source>
        <strain evidence="3 4">ATCC 27603</strain>
    </source>
</reference>
<protein>
    <submittedName>
        <fullName evidence="3">Uncharacterized protein</fullName>
    </submittedName>
</protein>
<dbReference type="RefSeq" id="WP_126351252.1">
    <property type="nucleotide sequence ID" value="NZ_RXPE01000003.1"/>
</dbReference>
<keyword evidence="2" id="KW-0812">Transmembrane</keyword>
<dbReference type="OrthoDB" id="65061at2"/>
<feature type="region of interest" description="Disordered" evidence="1">
    <location>
        <begin position="248"/>
        <end position="272"/>
    </location>
</feature>
<name>A0A3S0JVN0_9DEIO</name>
<feature type="compositionally biased region" description="Low complexity" evidence="1">
    <location>
        <begin position="257"/>
        <end position="271"/>
    </location>
</feature>
<feature type="transmembrane region" description="Helical" evidence="2">
    <location>
        <begin position="461"/>
        <end position="478"/>
    </location>
</feature>
<comment type="caution">
    <text evidence="3">The sequence shown here is derived from an EMBL/GenBank/DDBJ whole genome shotgun (WGS) entry which is preliminary data.</text>
</comment>
<evidence type="ECO:0000313" key="3">
    <source>
        <dbReference type="EMBL" id="RTR29908.1"/>
    </source>
</evidence>
<feature type="region of interest" description="Disordered" evidence="1">
    <location>
        <begin position="499"/>
        <end position="528"/>
    </location>
</feature>
<feature type="transmembrane region" description="Helical" evidence="2">
    <location>
        <begin position="419"/>
        <end position="449"/>
    </location>
</feature>
<sequence length="528" mass="56446">MLLSAGLGFLPAAQAQQLDAYRTLNGALSAAAAARNESAASALDQLNAADRALAELNSSLTDRQLASTLAGTLGEARAALARQPADLEAQTLHARALARQALYTQTTADLLQYGLNGETRPRLEQLAADFDLDQAQSVALLAAANRGDIPDVTTRLQQAAARQAVRLLEPWSLNATLSQSEAYLRLVQANGWHFILQEARDIPSTQADSYAEVIALVADREAAQAAPQIRALYFAALQTAQTRERAMQPVNLPPPSETAGANTTAASTTSLSEEEQLTAALYGTLARALTSAISNEQALTREQLQAAEALARALPQDWQGPQAEQLANHLASLSDRAGLRPGDIIGSMMEVRALERHVGGLPSDELPAQRWVATFWNGGMQALAFFLLSVLVPLPFYYKARALGRRGAAWRKVSFGIGLLLAPLVLEGIASVATWLGDVLGVSALGLLGNLSIRQSPPGQLAWWLLSLSGLILLILGFRQLGQPRDRLASARQSWDASRHNLESGTTQSGATPLPDANTPSNKTFWQR</sequence>
<dbReference type="EMBL" id="RXPE01000003">
    <property type="protein sequence ID" value="RTR29908.1"/>
    <property type="molecule type" value="Genomic_DNA"/>
</dbReference>
<gene>
    <name evidence="3" type="ORF">EJ104_02905</name>
</gene>